<keyword evidence="2" id="KW-0472">Membrane</keyword>
<evidence type="ECO:0000256" key="1">
    <source>
        <dbReference type="SAM" id="MobiDB-lite"/>
    </source>
</evidence>
<dbReference type="AlphaFoldDB" id="A0AAV2CYB8"/>
<evidence type="ECO:0000313" key="4">
    <source>
        <dbReference type="Proteomes" id="UP001497516"/>
    </source>
</evidence>
<name>A0AAV2CYB8_9ROSI</name>
<accession>A0AAV2CYB8</accession>
<keyword evidence="2" id="KW-1133">Transmembrane helix</keyword>
<reference evidence="3 4" key="1">
    <citation type="submission" date="2024-04" db="EMBL/GenBank/DDBJ databases">
        <authorList>
            <person name="Fracassetti M."/>
        </authorList>
    </citation>
    <scope>NUCLEOTIDE SEQUENCE [LARGE SCALE GENOMIC DNA]</scope>
</reference>
<keyword evidence="4" id="KW-1185">Reference proteome</keyword>
<gene>
    <name evidence="3" type="ORF">LTRI10_LOCUS8684</name>
</gene>
<feature type="region of interest" description="Disordered" evidence="1">
    <location>
        <begin position="1"/>
        <end position="30"/>
    </location>
</feature>
<keyword evidence="2" id="KW-0812">Transmembrane</keyword>
<dbReference type="Proteomes" id="UP001497516">
    <property type="component" value="Chromosome 10"/>
</dbReference>
<dbReference type="PANTHER" id="PTHR35475:SF1">
    <property type="entry name" value="WD REPEAT PROTEIN"/>
    <property type="match status" value="1"/>
</dbReference>
<sequence length="200" mass="22589">MATADEEIREVDEMSSETTPLIEADGNPKSLGTPVPEAEIHLYRQGKGPIEVLKMKLGGWEQDQLEVRDILDKHGFKCVYAFNPGSMTRGTPIRFNRKNGRSMLAYKHGAVIYIDGEPQDSMIKPVTKILFGVAIITLFITVLVKEPPQWIKNSRIFEGNFNPWLLALGVIVFTRIRKRTKDFLGNRAANEDVHLLRNIA</sequence>
<protein>
    <submittedName>
        <fullName evidence="3">Uncharacterized protein</fullName>
    </submittedName>
</protein>
<dbReference type="PANTHER" id="PTHR35475">
    <property type="entry name" value="WD REPEAT PROTEIN"/>
    <property type="match status" value="1"/>
</dbReference>
<evidence type="ECO:0000313" key="3">
    <source>
        <dbReference type="EMBL" id="CAL1361305.1"/>
    </source>
</evidence>
<feature type="compositionally biased region" description="Acidic residues" evidence="1">
    <location>
        <begin position="1"/>
        <end position="15"/>
    </location>
</feature>
<feature type="transmembrane region" description="Helical" evidence="2">
    <location>
        <begin position="156"/>
        <end position="174"/>
    </location>
</feature>
<feature type="transmembrane region" description="Helical" evidence="2">
    <location>
        <begin position="126"/>
        <end position="144"/>
    </location>
</feature>
<organism evidence="3 4">
    <name type="scientific">Linum trigynum</name>
    <dbReference type="NCBI Taxonomy" id="586398"/>
    <lineage>
        <taxon>Eukaryota</taxon>
        <taxon>Viridiplantae</taxon>
        <taxon>Streptophyta</taxon>
        <taxon>Embryophyta</taxon>
        <taxon>Tracheophyta</taxon>
        <taxon>Spermatophyta</taxon>
        <taxon>Magnoliopsida</taxon>
        <taxon>eudicotyledons</taxon>
        <taxon>Gunneridae</taxon>
        <taxon>Pentapetalae</taxon>
        <taxon>rosids</taxon>
        <taxon>fabids</taxon>
        <taxon>Malpighiales</taxon>
        <taxon>Linaceae</taxon>
        <taxon>Linum</taxon>
    </lineage>
</organism>
<evidence type="ECO:0000256" key="2">
    <source>
        <dbReference type="SAM" id="Phobius"/>
    </source>
</evidence>
<dbReference type="EMBL" id="OZ034814">
    <property type="protein sequence ID" value="CAL1361305.1"/>
    <property type="molecule type" value="Genomic_DNA"/>
</dbReference>
<proteinExistence type="predicted"/>